<sequence length="335" mass="38140">MLEQTLLYDVTGQPIPQSHNSSSQDWDEIKAWTDQVYMPYNVILLGKSPDPVSSMHSIKVGHMIVTRFKYGVPVHLNKWDQQAGNIILLTTLQGQGHHAVNAAHWHTTEVGESFLVDCSQTDDYAVSFHPDHLQLNLTIPHRCMTELMLANFGHHAPVKLWQFKTSFGGVHSSWLMLLQYLSKSIGEIPEIQLQARAGEHLQQMVCLHILNEWAARAQINLQQQEYIAPKYIDRAEQYMRDSICYSPTIAEIAKAVGVSIRTLSSGFKKYRQITPAQFMRDIRLAMVRQELLRASSGQTVAAIAYACGYINLGDFSRQYRLKYGERPSQTLQKKQ</sequence>
<keyword evidence="1" id="KW-0805">Transcription regulation</keyword>
<dbReference type="Gene3D" id="1.10.10.60">
    <property type="entry name" value="Homeodomain-like"/>
    <property type="match status" value="1"/>
</dbReference>
<name>A0A1E7QXM7_9GAMM</name>
<proteinExistence type="predicted"/>
<evidence type="ECO:0000259" key="3">
    <source>
        <dbReference type="PROSITE" id="PS01124"/>
    </source>
</evidence>
<dbReference type="InterPro" id="IPR009057">
    <property type="entry name" value="Homeodomain-like_sf"/>
</dbReference>
<dbReference type="GO" id="GO:0043565">
    <property type="term" value="F:sequence-specific DNA binding"/>
    <property type="evidence" value="ECO:0007669"/>
    <property type="project" value="InterPro"/>
</dbReference>
<dbReference type="Pfam" id="PF12833">
    <property type="entry name" value="HTH_18"/>
    <property type="match status" value="1"/>
</dbReference>
<dbReference type="EMBL" id="MKKK01000073">
    <property type="protein sequence ID" value="OEY91822.1"/>
    <property type="molecule type" value="Genomic_DNA"/>
</dbReference>
<protein>
    <recommendedName>
        <fullName evidence="3">HTH araC/xylS-type domain-containing protein</fullName>
    </recommendedName>
</protein>
<comment type="caution">
    <text evidence="4">The sequence shown here is derived from an EMBL/GenBank/DDBJ whole genome shotgun (WGS) entry which is preliminary data.</text>
</comment>
<reference evidence="4 5" key="1">
    <citation type="submission" date="2016-09" db="EMBL/GenBank/DDBJ databases">
        <authorList>
            <person name="Capua I."/>
            <person name="De Benedictis P."/>
            <person name="Joannis T."/>
            <person name="Lombin L.H."/>
            <person name="Cattoli G."/>
        </authorList>
    </citation>
    <scope>NUCLEOTIDE SEQUENCE [LARGE SCALE GENOMIC DNA]</scope>
    <source>
        <strain evidence="4 5">ANC 4671</strain>
    </source>
</reference>
<gene>
    <name evidence="4" type="ORF">BJI46_06350</name>
</gene>
<keyword evidence="2" id="KW-0804">Transcription</keyword>
<organism evidence="4 5">
    <name type="scientific">Acinetobacter qingfengensis</name>
    <dbReference type="NCBI Taxonomy" id="1262585"/>
    <lineage>
        <taxon>Bacteria</taxon>
        <taxon>Pseudomonadati</taxon>
        <taxon>Pseudomonadota</taxon>
        <taxon>Gammaproteobacteria</taxon>
        <taxon>Moraxellales</taxon>
        <taxon>Moraxellaceae</taxon>
        <taxon>Acinetobacter</taxon>
    </lineage>
</organism>
<dbReference type="STRING" id="1262585.BJI46_06350"/>
<dbReference type="InterPro" id="IPR018060">
    <property type="entry name" value="HTH_AraC"/>
</dbReference>
<evidence type="ECO:0000313" key="5">
    <source>
        <dbReference type="Proteomes" id="UP000185895"/>
    </source>
</evidence>
<dbReference type="GO" id="GO:0003700">
    <property type="term" value="F:DNA-binding transcription factor activity"/>
    <property type="evidence" value="ECO:0007669"/>
    <property type="project" value="InterPro"/>
</dbReference>
<dbReference type="InterPro" id="IPR053142">
    <property type="entry name" value="PchR_regulatory_protein"/>
</dbReference>
<evidence type="ECO:0000313" key="4">
    <source>
        <dbReference type="EMBL" id="OEY91822.1"/>
    </source>
</evidence>
<dbReference type="Proteomes" id="UP000185895">
    <property type="component" value="Unassembled WGS sequence"/>
</dbReference>
<evidence type="ECO:0000256" key="2">
    <source>
        <dbReference type="ARBA" id="ARBA00023163"/>
    </source>
</evidence>
<dbReference type="AlphaFoldDB" id="A0A1E7QXM7"/>
<dbReference type="SMART" id="SM00342">
    <property type="entry name" value="HTH_ARAC"/>
    <property type="match status" value="1"/>
</dbReference>
<dbReference type="PANTHER" id="PTHR47893:SF1">
    <property type="entry name" value="REGULATORY PROTEIN PCHR"/>
    <property type="match status" value="1"/>
</dbReference>
<feature type="domain" description="HTH araC/xylS-type" evidence="3">
    <location>
        <begin position="233"/>
        <end position="333"/>
    </location>
</feature>
<dbReference type="SUPFAM" id="SSF46689">
    <property type="entry name" value="Homeodomain-like"/>
    <property type="match status" value="1"/>
</dbReference>
<accession>A0A1E7QXM7</accession>
<evidence type="ECO:0000256" key="1">
    <source>
        <dbReference type="ARBA" id="ARBA00023015"/>
    </source>
</evidence>
<dbReference type="PANTHER" id="PTHR47893">
    <property type="entry name" value="REGULATORY PROTEIN PCHR"/>
    <property type="match status" value="1"/>
</dbReference>
<keyword evidence="5" id="KW-1185">Reference proteome</keyword>
<dbReference type="PROSITE" id="PS01124">
    <property type="entry name" value="HTH_ARAC_FAMILY_2"/>
    <property type="match status" value="1"/>
</dbReference>